<accession>A0ABQ9I7E7</accession>
<organism evidence="1 2">
    <name type="scientific">Dryococelus australis</name>
    <dbReference type="NCBI Taxonomy" id="614101"/>
    <lineage>
        <taxon>Eukaryota</taxon>
        <taxon>Metazoa</taxon>
        <taxon>Ecdysozoa</taxon>
        <taxon>Arthropoda</taxon>
        <taxon>Hexapoda</taxon>
        <taxon>Insecta</taxon>
        <taxon>Pterygota</taxon>
        <taxon>Neoptera</taxon>
        <taxon>Polyneoptera</taxon>
        <taxon>Phasmatodea</taxon>
        <taxon>Verophasmatodea</taxon>
        <taxon>Anareolatae</taxon>
        <taxon>Phasmatidae</taxon>
        <taxon>Eurycanthinae</taxon>
        <taxon>Dryococelus</taxon>
    </lineage>
</organism>
<evidence type="ECO:0000313" key="1">
    <source>
        <dbReference type="EMBL" id="KAJ8892251.1"/>
    </source>
</evidence>
<reference evidence="1 2" key="1">
    <citation type="submission" date="2023-02" db="EMBL/GenBank/DDBJ databases">
        <title>LHISI_Scaffold_Assembly.</title>
        <authorList>
            <person name="Stuart O.P."/>
            <person name="Cleave R."/>
            <person name="Magrath M.J.L."/>
            <person name="Mikheyev A.S."/>
        </authorList>
    </citation>
    <scope>NUCLEOTIDE SEQUENCE [LARGE SCALE GENOMIC DNA]</scope>
    <source>
        <strain evidence="1">Daus_M_001</strain>
        <tissue evidence="1">Leg muscle</tissue>
    </source>
</reference>
<sequence>MRLLLDFRMWESCRMGGGFSWRHPDSPPLHSSSTPYILTSLHAHQFSRPRCYELPESLYVIKRHFPCDVQYIARHDSQDCNNSRRGRSMFTQLIYAKATLRQALKMRDIVSWLCPTRPSQLQRGKNFWWSVLHSNLCTRDQLHANEPESAAIHPCVQDMLHTTKANGTGEPRGERLHVGHYKLEVRTYHPPTTPEKDFKTRRSLQHGGVRSCLLTCSVLVVVPAIQDGGGRRMSKLRVHRAASFHSITTVASRRNRIEPRSVNLQGHSDDAILPLLAPRGGPALWSCFPCLRCRGDAAAIPLVSHQGEPSSIPDGVTPGFSHVTIAPLVGGFSRNLPFPPPLHSGVAPYSPCFIPTCKPSPIRVPPQRRDVNKKNKEKIVPSRQTWFTDAQQGEFDEGGAHILSRAVVERPLNTLRAWLRFSSLGKLDATWNSSTLSRLV</sequence>
<name>A0ABQ9I7E7_9NEOP</name>
<evidence type="ECO:0000313" key="2">
    <source>
        <dbReference type="Proteomes" id="UP001159363"/>
    </source>
</evidence>
<dbReference type="EMBL" id="JARBHB010000002">
    <property type="protein sequence ID" value="KAJ8892251.1"/>
    <property type="molecule type" value="Genomic_DNA"/>
</dbReference>
<dbReference type="Proteomes" id="UP001159363">
    <property type="component" value="Chromosome 2"/>
</dbReference>
<proteinExistence type="predicted"/>
<gene>
    <name evidence="1" type="ORF">PR048_004831</name>
</gene>
<keyword evidence="2" id="KW-1185">Reference proteome</keyword>
<comment type="caution">
    <text evidence="1">The sequence shown here is derived from an EMBL/GenBank/DDBJ whole genome shotgun (WGS) entry which is preliminary data.</text>
</comment>
<protein>
    <submittedName>
        <fullName evidence="1">Uncharacterized protein</fullName>
    </submittedName>
</protein>